<evidence type="ECO:0000313" key="2">
    <source>
        <dbReference type="Proteomes" id="UP001180020"/>
    </source>
</evidence>
<dbReference type="EMBL" id="JAUJYO010000010">
    <property type="protein sequence ID" value="KAK1307044.1"/>
    <property type="molecule type" value="Genomic_DNA"/>
</dbReference>
<name>A0AAV9E205_ACOCL</name>
<keyword evidence="2" id="KW-1185">Reference proteome</keyword>
<reference evidence="1" key="1">
    <citation type="journal article" date="2023" name="Nat. Commun.">
        <title>Diploid and tetraploid genomes of Acorus and the evolution of monocots.</title>
        <authorList>
            <person name="Ma L."/>
            <person name="Liu K.W."/>
            <person name="Li Z."/>
            <person name="Hsiao Y.Y."/>
            <person name="Qi Y."/>
            <person name="Fu T."/>
            <person name="Tang G.D."/>
            <person name="Zhang D."/>
            <person name="Sun W.H."/>
            <person name="Liu D.K."/>
            <person name="Li Y."/>
            <person name="Chen G.Z."/>
            <person name="Liu X.D."/>
            <person name="Liao X.Y."/>
            <person name="Jiang Y.T."/>
            <person name="Yu X."/>
            <person name="Hao Y."/>
            <person name="Huang J."/>
            <person name="Zhao X.W."/>
            <person name="Ke S."/>
            <person name="Chen Y.Y."/>
            <person name="Wu W.L."/>
            <person name="Hsu J.L."/>
            <person name="Lin Y.F."/>
            <person name="Huang M.D."/>
            <person name="Li C.Y."/>
            <person name="Huang L."/>
            <person name="Wang Z.W."/>
            <person name="Zhao X."/>
            <person name="Zhong W.Y."/>
            <person name="Peng D.H."/>
            <person name="Ahmad S."/>
            <person name="Lan S."/>
            <person name="Zhang J.S."/>
            <person name="Tsai W.C."/>
            <person name="Van de Peer Y."/>
            <person name="Liu Z.J."/>
        </authorList>
    </citation>
    <scope>NUCLEOTIDE SEQUENCE</scope>
    <source>
        <strain evidence="1">CP</strain>
    </source>
</reference>
<evidence type="ECO:0008006" key="3">
    <source>
        <dbReference type="Google" id="ProtNLM"/>
    </source>
</evidence>
<dbReference type="SUPFAM" id="SSF56219">
    <property type="entry name" value="DNase I-like"/>
    <property type="match status" value="1"/>
</dbReference>
<dbReference type="Proteomes" id="UP001180020">
    <property type="component" value="Unassembled WGS sequence"/>
</dbReference>
<dbReference type="PANTHER" id="PTHR33710:SF71">
    <property type="entry name" value="ENDONUCLEASE_EXONUCLEASE_PHOSPHATASE DOMAIN-CONTAINING PROTEIN"/>
    <property type="match status" value="1"/>
</dbReference>
<proteinExistence type="predicted"/>
<organism evidence="1 2">
    <name type="scientific">Acorus calamus</name>
    <name type="common">Sweet flag</name>
    <dbReference type="NCBI Taxonomy" id="4465"/>
    <lineage>
        <taxon>Eukaryota</taxon>
        <taxon>Viridiplantae</taxon>
        <taxon>Streptophyta</taxon>
        <taxon>Embryophyta</taxon>
        <taxon>Tracheophyta</taxon>
        <taxon>Spermatophyta</taxon>
        <taxon>Magnoliopsida</taxon>
        <taxon>Liliopsida</taxon>
        <taxon>Acoraceae</taxon>
        <taxon>Acorus</taxon>
    </lineage>
</organism>
<sequence>MEFRWYPGYRTCWWDYSFAEVPSEHQYSLGNSQALYMVVNLPQYPPWIIAGVYVSPDSAQRGYLWQEISEVLAIGLPSLVAGDFNSLLWPEDKRGGSPFHLTSEIRQFRHWKEANHLHQLIQKGAPFTWCNNRRGAQRTWELLDRSFATMSWMDLFPLAITEVLPRHASDHAPIVVTTETPRMHGPRQFRFENFWLEYSELSQVVRSAWNSGGHASPMGRFQQKLHALQRQLCQWRRRMGHLPTRIHETHGKLEELITMEAAGSRGGDLTDQMKGTSNLLAALQRQQEIYWAQRSRVRWLQEGDRNTRFFHAKASQRRSHNRISIIITGDGTP</sequence>
<dbReference type="PANTHER" id="PTHR33710">
    <property type="entry name" value="BNAC02G09200D PROTEIN"/>
    <property type="match status" value="1"/>
</dbReference>
<dbReference type="Gene3D" id="3.60.10.10">
    <property type="entry name" value="Endonuclease/exonuclease/phosphatase"/>
    <property type="match status" value="1"/>
</dbReference>
<gene>
    <name evidence="1" type="ORF">QJS10_CPA10g01342</name>
</gene>
<protein>
    <recommendedName>
        <fullName evidence="3">Endonuclease/exonuclease/phosphatase domain-containing protein</fullName>
    </recommendedName>
</protein>
<dbReference type="InterPro" id="IPR036691">
    <property type="entry name" value="Endo/exonu/phosph_ase_sf"/>
</dbReference>
<evidence type="ECO:0000313" key="1">
    <source>
        <dbReference type="EMBL" id="KAK1307044.1"/>
    </source>
</evidence>
<accession>A0AAV9E205</accession>
<comment type="caution">
    <text evidence="1">The sequence shown here is derived from an EMBL/GenBank/DDBJ whole genome shotgun (WGS) entry which is preliminary data.</text>
</comment>
<dbReference type="AlphaFoldDB" id="A0AAV9E205"/>
<reference evidence="1" key="2">
    <citation type="submission" date="2023-06" db="EMBL/GenBank/DDBJ databases">
        <authorList>
            <person name="Ma L."/>
            <person name="Liu K.-W."/>
            <person name="Li Z."/>
            <person name="Hsiao Y.-Y."/>
            <person name="Qi Y."/>
            <person name="Fu T."/>
            <person name="Tang G."/>
            <person name="Zhang D."/>
            <person name="Sun W.-H."/>
            <person name="Liu D.-K."/>
            <person name="Li Y."/>
            <person name="Chen G.-Z."/>
            <person name="Liu X.-D."/>
            <person name="Liao X.-Y."/>
            <person name="Jiang Y.-T."/>
            <person name="Yu X."/>
            <person name="Hao Y."/>
            <person name="Huang J."/>
            <person name="Zhao X.-W."/>
            <person name="Ke S."/>
            <person name="Chen Y.-Y."/>
            <person name="Wu W.-L."/>
            <person name="Hsu J.-L."/>
            <person name="Lin Y.-F."/>
            <person name="Huang M.-D."/>
            <person name="Li C.-Y."/>
            <person name="Huang L."/>
            <person name="Wang Z.-W."/>
            <person name="Zhao X."/>
            <person name="Zhong W.-Y."/>
            <person name="Peng D.-H."/>
            <person name="Ahmad S."/>
            <person name="Lan S."/>
            <person name="Zhang J.-S."/>
            <person name="Tsai W.-C."/>
            <person name="Van De Peer Y."/>
            <person name="Liu Z.-J."/>
        </authorList>
    </citation>
    <scope>NUCLEOTIDE SEQUENCE</scope>
    <source>
        <strain evidence="1">CP</strain>
        <tissue evidence="1">Leaves</tissue>
    </source>
</reference>